<keyword evidence="1" id="KW-0472">Membrane</keyword>
<evidence type="ECO:0000313" key="3">
    <source>
        <dbReference type="WBParaSite" id="PDA_v2.g15437.t1"/>
    </source>
</evidence>
<organism evidence="2 3">
    <name type="scientific">Panagrolaimus davidi</name>
    <dbReference type="NCBI Taxonomy" id="227884"/>
    <lineage>
        <taxon>Eukaryota</taxon>
        <taxon>Metazoa</taxon>
        <taxon>Ecdysozoa</taxon>
        <taxon>Nematoda</taxon>
        <taxon>Chromadorea</taxon>
        <taxon>Rhabditida</taxon>
        <taxon>Tylenchina</taxon>
        <taxon>Panagrolaimomorpha</taxon>
        <taxon>Panagrolaimoidea</taxon>
        <taxon>Panagrolaimidae</taxon>
        <taxon>Panagrolaimus</taxon>
    </lineage>
</organism>
<feature type="transmembrane region" description="Helical" evidence="1">
    <location>
        <begin position="67"/>
        <end position="91"/>
    </location>
</feature>
<proteinExistence type="predicted"/>
<feature type="transmembrane region" description="Helical" evidence="1">
    <location>
        <begin position="112"/>
        <end position="132"/>
    </location>
</feature>
<evidence type="ECO:0000313" key="2">
    <source>
        <dbReference type="Proteomes" id="UP000887578"/>
    </source>
</evidence>
<sequence>METDSMKLLLLCLTIITLIFHIVGFRDGNWHKKNIPTKTCDIFWFIVNILFYIGLLIDHYFPPQPMLYMIACFAEGFYVIGGVAIVCFLLVDIGPSAIATRIAAETTIVDGVLCLLDLFVTGLIAYFSFHVWKLGG</sequence>
<keyword evidence="1" id="KW-0812">Transmembrane</keyword>
<accession>A0A914PCW0</accession>
<feature type="transmembrane region" description="Helical" evidence="1">
    <location>
        <begin position="43"/>
        <end position="61"/>
    </location>
</feature>
<evidence type="ECO:0000256" key="1">
    <source>
        <dbReference type="SAM" id="Phobius"/>
    </source>
</evidence>
<name>A0A914PCW0_9BILA</name>
<dbReference type="Proteomes" id="UP000887578">
    <property type="component" value="Unplaced"/>
</dbReference>
<dbReference type="WBParaSite" id="PDA_v2.g15437.t1">
    <property type="protein sequence ID" value="PDA_v2.g15437.t1"/>
    <property type="gene ID" value="PDA_v2.g15437"/>
</dbReference>
<feature type="transmembrane region" description="Helical" evidence="1">
    <location>
        <begin position="6"/>
        <end position="23"/>
    </location>
</feature>
<keyword evidence="2" id="KW-1185">Reference proteome</keyword>
<protein>
    <submittedName>
        <fullName evidence="3">MARVEL domain-containing protein</fullName>
    </submittedName>
</protein>
<dbReference type="AlphaFoldDB" id="A0A914PCW0"/>
<reference evidence="3" key="1">
    <citation type="submission" date="2022-11" db="UniProtKB">
        <authorList>
            <consortium name="WormBaseParasite"/>
        </authorList>
    </citation>
    <scope>IDENTIFICATION</scope>
</reference>
<keyword evidence="1" id="KW-1133">Transmembrane helix</keyword>